<evidence type="ECO:0000259" key="8">
    <source>
        <dbReference type="PROSITE" id="PS50850"/>
    </source>
</evidence>
<gene>
    <name evidence="9" type="primary">YHK8</name>
    <name evidence="9" type="ORF">PEBR_41626</name>
</gene>
<keyword evidence="5 7" id="KW-0472">Membrane</keyword>
<dbReference type="InterPro" id="IPR020846">
    <property type="entry name" value="MFS_dom"/>
</dbReference>
<dbReference type="GO" id="GO:0005886">
    <property type="term" value="C:plasma membrane"/>
    <property type="evidence" value="ECO:0007669"/>
    <property type="project" value="UniProtKB-SubCell"/>
</dbReference>
<evidence type="ECO:0000313" key="10">
    <source>
        <dbReference type="Proteomes" id="UP000190744"/>
    </source>
</evidence>
<evidence type="ECO:0000256" key="2">
    <source>
        <dbReference type="ARBA" id="ARBA00008335"/>
    </source>
</evidence>
<feature type="compositionally biased region" description="Basic and acidic residues" evidence="6">
    <location>
        <begin position="8"/>
        <end position="31"/>
    </location>
</feature>
<feature type="compositionally biased region" description="Basic and acidic residues" evidence="6">
    <location>
        <begin position="52"/>
        <end position="65"/>
    </location>
</feature>
<feature type="transmembrane region" description="Helical" evidence="7">
    <location>
        <begin position="362"/>
        <end position="384"/>
    </location>
</feature>
<dbReference type="Pfam" id="PF07690">
    <property type="entry name" value="MFS_1"/>
    <property type="match status" value="1"/>
</dbReference>
<feature type="domain" description="Major facilitator superfamily (MFS) profile" evidence="8">
    <location>
        <begin position="132"/>
        <end position="561"/>
    </location>
</feature>
<feature type="transmembrane region" description="Helical" evidence="7">
    <location>
        <begin position="475"/>
        <end position="499"/>
    </location>
</feature>
<evidence type="ECO:0000256" key="6">
    <source>
        <dbReference type="SAM" id="MobiDB-lite"/>
    </source>
</evidence>
<evidence type="ECO:0000313" key="9">
    <source>
        <dbReference type="EMBL" id="OOQ82110.1"/>
    </source>
</evidence>
<sequence length="623" mass="69640">MSLGDLSDLEKRNTMDSRRSTSSSPRERSDDDIGLEQTKSEDATFAPIVAPEEQRDKQIKRERSNVSRSRSLERCWSLNDGVSLGGHGFEEEQAGEAAGQQRPGDDAGYTVSWDANDPMNPRNMSKARRWLIVIIVSLGSLCVTCTSSMYTTTYEQLMKEFGCSQEVATLGLSFFIWGLGIGPLFLSPLSEFYGRRNIYIVSFSLFLIWLIPCAVAKNTQTMLVSRFFNGLSGSAFLSVAGGTVGDMFDRHELAFPMMLYTASPFIGPEVGPLVGGFINYYTGWRWTFYVLLIWTGVLLVSMIFLVPETYHPVLLRRKAQKLRQETGDDRWKAPIEKMQRSVAQTILRSMYRPIMLLTMEPMCLNLCVFSAILLGILYLFFGAFQLVFREVYGFDLWQRGLCFMGLFVGMVLAILSDPIWRRNYQRLERNYQNETDGADEFQPEWRLPPAILGGPLVTAGLFIFAWTTYPNVHWIAPIIGSALFGAGTILVFSGVFTFLVDAYPTFAASALAANSFMRSSFGGIFPLFGIQMYNNLGIHWATSLLAFLTLLMLPFPEVSPVPPSPSSSANPYAMTLDLSPARAFQYPPATQRLAGEYFLTSSSACGCDNGQPGSDFTWQSVYL</sequence>
<dbReference type="FunFam" id="1.20.1250.20:FF:000082">
    <property type="entry name" value="MFS multidrug transporter, putative"/>
    <property type="match status" value="1"/>
</dbReference>
<dbReference type="GO" id="GO:0042908">
    <property type="term" value="P:xenobiotic transport"/>
    <property type="evidence" value="ECO:0007669"/>
    <property type="project" value="UniProtKB-ARBA"/>
</dbReference>
<dbReference type="AlphaFoldDB" id="A0A1S9R9Z5"/>
<proteinExistence type="inferred from homology"/>
<dbReference type="GO" id="GO:0140115">
    <property type="term" value="P:export across plasma membrane"/>
    <property type="evidence" value="ECO:0007669"/>
    <property type="project" value="UniProtKB-ARBA"/>
</dbReference>
<accession>A0A1S9R9Z5</accession>
<dbReference type="InterPro" id="IPR005829">
    <property type="entry name" value="Sugar_transporter_CS"/>
</dbReference>
<keyword evidence="3 7" id="KW-0812">Transmembrane</keyword>
<keyword evidence="4 7" id="KW-1133">Transmembrane helix</keyword>
<feature type="transmembrane region" description="Helical" evidence="7">
    <location>
        <begin position="450"/>
        <end position="469"/>
    </location>
</feature>
<feature type="transmembrane region" description="Helical" evidence="7">
    <location>
        <begin position="396"/>
        <end position="416"/>
    </location>
</feature>
<comment type="similarity">
    <text evidence="2">Belongs to the major facilitator superfamily.</text>
</comment>
<dbReference type="GO" id="GO:0022857">
    <property type="term" value="F:transmembrane transporter activity"/>
    <property type="evidence" value="ECO:0007669"/>
    <property type="project" value="InterPro"/>
</dbReference>
<evidence type="ECO:0000256" key="4">
    <source>
        <dbReference type="ARBA" id="ARBA00022989"/>
    </source>
</evidence>
<dbReference type="FunFam" id="1.20.1720.10:FF:000063">
    <property type="entry name" value="MFS multidrug transporter, putative (AFU_orthologue AFUA_2G05840)"/>
    <property type="match status" value="1"/>
</dbReference>
<dbReference type="PANTHER" id="PTHR23502">
    <property type="entry name" value="MAJOR FACILITATOR SUPERFAMILY"/>
    <property type="match status" value="1"/>
</dbReference>
<feature type="transmembrane region" description="Helical" evidence="7">
    <location>
        <begin position="130"/>
        <end position="150"/>
    </location>
</feature>
<evidence type="ECO:0000256" key="3">
    <source>
        <dbReference type="ARBA" id="ARBA00022692"/>
    </source>
</evidence>
<evidence type="ECO:0000256" key="7">
    <source>
        <dbReference type="SAM" id="Phobius"/>
    </source>
</evidence>
<dbReference type="CDD" id="cd17323">
    <property type="entry name" value="MFS_Tpo1_MDR_like"/>
    <property type="match status" value="1"/>
</dbReference>
<evidence type="ECO:0000256" key="1">
    <source>
        <dbReference type="ARBA" id="ARBA00004651"/>
    </source>
</evidence>
<dbReference type="Proteomes" id="UP000190744">
    <property type="component" value="Unassembled WGS sequence"/>
</dbReference>
<reference evidence="10" key="1">
    <citation type="submission" date="2015-09" db="EMBL/GenBank/DDBJ databases">
        <authorList>
            <person name="Fill T.P."/>
            <person name="Baretta J.F."/>
            <person name="de Almeida L.G."/>
            <person name="Rocha M."/>
            <person name="de Souza D.H."/>
            <person name="Malavazi I."/>
            <person name="Cerdeira L.T."/>
            <person name="Hong H."/>
            <person name="Samborskyy M."/>
            <person name="de Vasconcelos A.T."/>
            <person name="Leadlay P."/>
            <person name="Rodrigues-Filho E."/>
        </authorList>
    </citation>
    <scope>NUCLEOTIDE SEQUENCE [LARGE SCALE GENOMIC DNA]</scope>
    <source>
        <strain evidence="10">LaBioMMi 136</strain>
    </source>
</reference>
<comment type="caution">
    <text evidence="9">The sequence shown here is derived from an EMBL/GenBank/DDBJ whole genome shotgun (WGS) entry which is preliminary data.</text>
</comment>
<protein>
    <submittedName>
        <fullName evidence="9">Putative drug/proton antiporter YHK8</fullName>
    </submittedName>
</protein>
<dbReference type="Gene3D" id="1.20.1250.20">
    <property type="entry name" value="MFS general substrate transporter like domains"/>
    <property type="match status" value="1"/>
</dbReference>
<dbReference type="EMBL" id="LJBN01000227">
    <property type="protein sequence ID" value="OOQ82110.1"/>
    <property type="molecule type" value="Genomic_DNA"/>
</dbReference>
<dbReference type="PROSITE" id="PS00216">
    <property type="entry name" value="SUGAR_TRANSPORT_1"/>
    <property type="match status" value="1"/>
</dbReference>
<dbReference type="PROSITE" id="PS50850">
    <property type="entry name" value="MFS"/>
    <property type="match status" value="1"/>
</dbReference>
<name>A0A1S9R9Z5_PENBI</name>
<feature type="region of interest" description="Disordered" evidence="6">
    <location>
        <begin position="1"/>
        <end position="65"/>
    </location>
</feature>
<dbReference type="InterPro" id="IPR011701">
    <property type="entry name" value="MFS"/>
</dbReference>
<organism evidence="9 10">
    <name type="scientific">Penicillium brasilianum</name>
    <dbReference type="NCBI Taxonomy" id="104259"/>
    <lineage>
        <taxon>Eukaryota</taxon>
        <taxon>Fungi</taxon>
        <taxon>Dikarya</taxon>
        <taxon>Ascomycota</taxon>
        <taxon>Pezizomycotina</taxon>
        <taxon>Eurotiomycetes</taxon>
        <taxon>Eurotiomycetidae</taxon>
        <taxon>Eurotiales</taxon>
        <taxon>Aspergillaceae</taxon>
        <taxon>Penicillium</taxon>
    </lineage>
</organism>
<dbReference type="SUPFAM" id="SSF103473">
    <property type="entry name" value="MFS general substrate transporter"/>
    <property type="match status" value="1"/>
</dbReference>
<dbReference type="PANTHER" id="PTHR23502:SF7">
    <property type="entry name" value="DRUG_PROTON ANTIPORTER YHK8-RELATED"/>
    <property type="match status" value="1"/>
</dbReference>
<feature type="transmembrane region" description="Helical" evidence="7">
    <location>
        <begin position="170"/>
        <end position="186"/>
    </location>
</feature>
<dbReference type="InterPro" id="IPR036259">
    <property type="entry name" value="MFS_trans_sf"/>
</dbReference>
<feature type="transmembrane region" description="Helical" evidence="7">
    <location>
        <begin position="286"/>
        <end position="307"/>
    </location>
</feature>
<comment type="subcellular location">
    <subcellularLocation>
        <location evidence="1">Cell membrane</location>
        <topology evidence="1">Multi-pass membrane protein</topology>
    </subcellularLocation>
</comment>
<feature type="transmembrane region" description="Helical" evidence="7">
    <location>
        <begin position="198"/>
        <end position="217"/>
    </location>
</feature>
<evidence type="ECO:0000256" key="5">
    <source>
        <dbReference type="ARBA" id="ARBA00023136"/>
    </source>
</evidence>